<evidence type="ECO:0000313" key="3">
    <source>
        <dbReference type="Proteomes" id="UP000198263"/>
    </source>
</evidence>
<feature type="region of interest" description="Disordered" evidence="1">
    <location>
        <begin position="1"/>
        <end position="44"/>
    </location>
</feature>
<dbReference type="AlphaFoldDB" id="A0A658QU86"/>
<evidence type="ECO:0000313" key="2">
    <source>
        <dbReference type="EMBL" id="SAL22554.1"/>
    </source>
</evidence>
<evidence type="ECO:0000256" key="1">
    <source>
        <dbReference type="SAM" id="MobiDB-lite"/>
    </source>
</evidence>
<name>A0A658QU86_9BURK</name>
<accession>A0A658QU86</accession>
<sequence length="44" mass="4491">MSDPTTPQNPPTIPDAPSPNQPADLPDVGQPEPEPDQQGGATGK</sequence>
<organism evidence="2 3">
    <name type="scientific">Caballeronia concitans</name>
    <dbReference type="NCBI Taxonomy" id="1777133"/>
    <lineage>
        <taxon>Bacteria</taxon>
        <taxon>Pseudomonadati</taxon>
        <taxon>Pseudomonadota</taxon>
        <taxon>Betaproteobacteria</taxon>
        <taxon>Burkholderiales</taxon>
        <taxon>Burkholderiaceae</taxon>
        <taxon>Caballeronia</taxon>
    </lineage>
</organism>
<feature type="compositionally biased region" description="Pro residues" evidence="1">
    <location>
        <begin position="7"/>
        <end position="20"/>
    </location>
</feature>
<keyword evidence="3" id="KW-1185">Reference proteome</keyword>
<reference evidence="2 3" key="1">
    <citation type="submission" date="2016-01" db="EMBL/GenBank/DDBJ databases">
        <authorList>
            <person name="Peeters C."/>
        </authorList>
    </citation>
    <scope>NUCLEOTIDE SEQUENCE [LARGE SCALE GENOMIC DNA]</scope>
    <source>
        <strain evidence="2">LMG 29315</strain>
    </source>
</reference>
<dbReference type="Proteomes" id="UP000198263">
    <property type="component" value="Unassembled WGS sequence"/>
</dbReference>
<protein>
    <submittedName>
        <fullName evidence="2">Uncharacterized protein</fullName>
    </submittedName>
</protein>
<proteinExistence type="predicted"/>
<dbReference type="EMBL" id="FCNV02000002">
    <property type="protein sequence ID" value="SAL22554.1"/>
    <property type="molecule type" value="Genomic_DNA"/>
</dbReference>
<comment type="caution">
    <text evidence="2">The sequence shown here is derived from an EMBL/GenBank/DDBJ whole genome shotgun (WGS) entry which is preliminary data.</text>
</comment>
<gene>
    <name evidence="2" type="ORF">AWB72_01596</name>
</gene>